<evidence type="ECO:0000313" key="1">
    <source>
        <dbReference type="EMBL" id="CAE37904.1"/>
    </source>
</evidence>
<dbReference type="HOGENOM" id="CLU_2115636_0_0_4"/>
<dbReference type="AlphaFoldDB" id="Q7W7B3"/>
<dbReference type="EMBL" id="BX640431">
    <property type="protein sequence ID" value="CAE37904.1"/>
    <property type="molecule type" value="Genomic_DNA"/>
</dbReference>
<proteinExistence type="predicted"/>
<accession>Q7W7B3</accession>
<gene>
    <name evidence="1" type="ordered locus">BPP2612</name>
</gene>
<protein>
    <submittedName>
        <fullName evidence="1">Uncharacterized protein</fullName>
    </submittedName>
</protein>
<reference evidence="1 2" key="1">
    <citation type="journal article" date="2003" name="Nat. Genet.">
        <title>Comparative analysis of the genome sequences of Bordetella pertussis, Bordetella parapertussis and Bordetella bronchiseptica.</title>
        <authorList>
            <person name="Parkhill J."/>
            <person name="Sebaihia M."/>
            <person name="Preston A."/>
            <person name="Murphy L.D."/>
            <person name="Thomson N.R."/>
            <person name="Harris D.E."/>
            <person name="Holden M.T.G."/>
            <person name="Churcher C.M."/>
            <person name="Bentley S.D."/>
            <person name="Mungall K.L."/>
            <person name="Cerdeno-Tarraga A.-M."/>
            <person name="Temple L."/>
            <person name="James K.D."/>
            <person name="Harris B."/>
            <person name="Quail M.A."/>
            <person name="Achtman M."/>
            <person name="Atkin R."/>
            <person name="Baker S."/>
            <person name="Basham D."/>
            <person name="Bason N."/>
            <person name="Cherevach I."/>
            <person name="Chillingworth T."/>
            <person name="Collins M."/>
            <person name="Cronin A."/>
            <person name="Davis P."/>
            <person name="Doggett J."/>
            <person name="Feltwell T."/>
            <person name="Goble A."/>
            <person name="Hamlin N."/>
            <person name="Hauser H."/>
            <person name="Holroyd S."/>
            <person name="Jagels K."/>
            <person name="Leather S."/>
            <person name="Moule S."/>
            <person name="Norberczak H."/>
            <person name="O'Neil S."/>
            <person name="Ormond D."/>
            <person name="Price C."/>
            <person name="Rabbinowitsch E."/>
            <person name="Rutter S."/>
            <person name="Sanders M."/>
            <person name="Saunders D."/>
            <person name="Seeger K."/>
            <person name="Sharp S."/>
            <person name="Simmonds M."/>
            <person name="Skelton J."/>
            <person name="Squares R."/>
            <person name="Squares S."/>
            <person name="Stevens K."/>
            <person name="Unwin L."/>
            <person name="Whitehead S."/>
            <person name="Barrell B.G."/>
            <person name="Maskell D.J."/>
        </authorList>
    </citation>
    <scope>NUCLEOTIDE SEQUENCE [LARGE SCALE GENOMIC DNA]</scope>
    <source>
        <strain evidence="1 2">12822 / ATCC BAA-587 / NCTC 13253</strain>
    </source>
</reference>
<dbReference type="Proteomes" id="UP000001421">
    <property type="component" value="Chromosome"/>
</dbReference>
<evidence type="ECO:0000313" key="2">
    <source>
        <dbReference type="Proteomes" id="UP000001421"/>
    </source>
</evidence>
<dbReference type="KEGG" id="bpa:BPP2612"/>
<organism evidence="1 2">
    <name type="scientific">Bordetella parapertussis (strain 12822 / ATCC BAA-587 / NCTC 13253)</name>
    <dbReference type="NCBI Taxonomy" id="257311"/>
    <lineage>
        <taxon>Bacteria</taxon>
        <taxon>Pseudomonadati</taxon>
        <taxon>Pseudomonadota</taxon>
        <taxon>Betaproteobacteria</taxon>
        <taxon>Burkholderiales</taxon>
        <taxon>Alcaligenaceae</taxon>
        <taxon>Bordetella</taxon>
    </lineage>
</organism>
<name>Q7W7B3_BORPA</name>
<sequence>MPALLMRYHGPPERPCRIQGGDMGTAKYDHPGYLADAGAAGTYHVGVWCPHGYPAHVHIGRAGSQDDARLRLRIPDGVFQSMPDDMETLCRRAFGQALAEGLLAASEGDFQEVRLRLDAQPWNGPLAAAQPA</sequence>